<dbReference type="AlphaFoldDB" id="A0A2X0M8U9"/>
<accession>A0A2X0M8U9</accession>
<dbReference type="InterPro" id="IPR036291">
    <property type="entry name" value="NAD(P)-bd_dom_sf"/>
</dbReference>
<sequence>MSSAAKQNNVGIDLAGKNVAVAGGTQGIGAATAIRFAQAGADSVYIIGRNKEKADEVVRELKRAGANAPDTKTYEFIQADLSLVSNVQKVVEELKTKAGDKGIHYLITTQGGPPNGSFSLTAEDHEKRFAIQHISRFGLAYLLAESKTLKEAWITVCAPSGTNSAAPDLDDLELKDQGMSWVKRFMKQAKQDGAIEDGLVSVRLFSLQAPGSRGLFLSTGDGSIEYPHLRAFHLFPGYVHTQAAANQGFPYPITLAQSIFGPLLTYTPLGNTPQSFADIPVYLAANPNAPTNRVGKSYFMNQRMKDVGEPKWCVAEGGRDRERLWEAFKGFYE</sequence>
<dbReference type="Gene3D" id="3.40.50.720">
    <property type="entry name" value="NAD(P)-binding Rossmann-like Domain"/>
    <property type="match status" value="1"/>
</dbReference>
<dbReference type="SUPFAM" id="SSF51735">
    <property type="entry name" value="NAD(P)-binding Rossmann-fold domains"/>
    <property type="match status" value="1"/>
</dbReference>
<evidence type="ECO:0000256" key="1">
    <source>
        <dbReference type="ARBA" id="ARBA00023002"/>
    </source>
</evidence>
<dbReference type="Proteomes" id="UP000249723">
    <property type="component" value="Unassembled WGS sequence"/>
</dbReference>
<dbReference type="Pfam" id="PF00106">
    <property type="entry name" value="adh_short"/>
    <property type="match status" value="1"/>
</dbReference>
<dbReference type="InterPro" id="IPR002347">
    <property type="entry name" value="SDR_fam"/>
</dbReference>
<dbReference type="STRING" id="289078.A0A2X0M8U9"/>
<dbReference type="PANTHER" id="PTHR47534">
    <property type="entry name" value="YALI0E05731P"/>
    <property type="match status" value="1"/>
</dbReference>
<dbReference type="InterPro" id="IPR052228">
    <property type="entry name" value="Sec_Metab_Biosynth_Oxidored"/>
</dbReference>
<organism evidence="2 3">
    <name type="scientific">Microbotryum saponariae</name>
    <dbReference type="NCBI Taxonomy" id="289078"/>
    <lineage>
        <taxon>Eukaryota</taxon>
        <taxon>Fungi</taxon>
        <taxon>Dikarya</taxon>
        <taxon>Basidiomycota</taxon>
        <taxon>Pucciniomycotina</taxon>
        <taxon>Microbotryomycetes</taxon>
        <taxon>Microbotryales</taxon>
        <taxon>Microbotryaceae</taxon>
        <taxon>Microbotryum</taxon>
    </lineage>
</organism>
<dbReference type="OrthoDB" id="2898509at2759"/>
<gene>
    <name evidence="2" type="ORF">BZ3500_MVSOF-1268-A1-R1_CHR2-1G04178</name>
</gene>
<proteinExistence type="predicted"/>
<dbReference type="EMBL" id="FMWP01000012">
    <property type="protein sequence ID" value="SCZ88084.1"/>
    <property type="molecule type" value="Genomic_DNA"/>
</dbReference>
<reference evidence="3" key="1">
    <citation type="submission" date="2016-10" db="EMBL/GenBank/DDBJ databases">
        <authorList>
            <person name="Jeantristanb JTB J.-T."/>
            <person name="Ricardo R."/>
        </authorList>
    </citation>
    <scope>NUCLEOTIDE SEQUENCE [LARGE SCALE GENOMIC DNA]</scope>
</reference>
<dbReference type="PANTHER" id="PTHR47534:SF3">
    <property type="entry name" value="ALCOHOL DEHYDROGENASE-LIKE C-TERMINAL DOMAIN-CONTAINING PROTEIN"/>
    <property type="match status" value="1"/>
</dbReference>
<evidence type="ECO:0000313" key="2">
    <source>
        <dbReference type="EMBL" id="SCZ88084.1"/>
    </source>
</evidence>
<keyword evidence="3" id="KW-1185">Reference proteome</keyword>
<name>A0A2X0M8U9_9BASI</name>
<evidence type="ECO:0000313" key="3">
    <source>
        <dbReference type="Proteomes" id="UP000249723"/>
    </source>
</evidence>
<keyword evidence="1" id="KW-0560">Oxidoreductase</keyword>
<protein>
    <submittedName>
        <fullName evidence="2">BZ3500_MvSof-1268-A1-R1_Chr2-1g04178 protein</fullName>
    </submittedName>
</protein>
<dbReference type="GO" id="GO:0016491">
    <property type="term" value="F:oxidoreductase activity"/>
    <property type="evidence" value="ECO:0007669"/>
    <property type="project" value="UniProtKB-KW"/>
</dbReference>